<keyword evidence="1" id="KW-0479">Metal-binding</keyword>
<feature type="non-terminal residue" evidence="7">
    <location>
        <position position="1"/>
    </location>
</feature>
<feature type="region of interest" description="Disordered" evidence="5">
    <location>
        <begin position="1115"/>
        <end position="1173"/>
    </location>
</feature>
<feature type="compositionally biased region" description="Polar residues" evidence="5">
    <location>
        <begin position="1149"/>
        <end position="1173"/>
    </location>
</feature>
<dbReference type="AlphaFoldDB" id="A0A9D4MHW9"/>
<accession>A0A9D4MHW9</accession>
<gene>
    <name evidence="7" type="ORF">DPMN_000376</name>
</gene>
<reference evidence="7" key="1">
    <citation type="journal article" date="2019" name="bioRxiv">
        <title>The Genome of the Zebra Mussel, Dreissena polymorpha: A Resource for Invasive Species Research.</title>
        <authorList>
            <person name="McCartney M.A."/>
            <person name="Auch B."/>
            <person name="Kono T."/>
            <person name="Mallez S."/>
            <person name="Zhang Y."/>
            <person name="Obille A."/>
            <person name="Becker A."/>
            <person name="Abrahante J.E."/>
            <person name="Garbe J."/>
            <person name="Badalamenti J.P."/>
            <person name="Herman A."/>
            <person name="Mangelson H."/>
            <person name="Liachko I."/>
            <person name="Sullivan S."/>
            <person name="Sone E.D."/>
            <person name="Koren S."/>
            <person name="Silverstein K.A.T."/>
            <person name="Beckman K.B."/>
            <person name="Gohl D.M."/>
        </authorList>
    </citation>
    <scope>NUCLEOTIDE SEQUENCE</scope>
    <source>
        <strain evidence="7">Duluth1</strain>
        <tissue evidence="7">Whole animal</tissue>
    </source>
</reference>
<evidence type="ECO:0000256" key="1">
    <source>
        <dbReference type="ARBA" id="ARBA00022723"/>
    </source>
</evidence>
<feature type="region of interest" description="Disordered" evidence="5">
    <location>
        <begin position="539"/>
        <end position="571"/>
    </location>
</feature>
<feature type="compositionally biased region" description="Polar residues" evidence="5">
    <location>
        <begin position="1115"/>
        <end position="1138"/>
    </location>
</feature>
<evidence type="ECO:0000256" key="3">
    <source>
        <dbReference type="ARBA" id="ARBA00022833"/>
    </source>
</evidence>
<evidence type="ECO:0000313" key="8">
    <source>
        <dbReference type="Proteomes" id="UP000828390"/>
    </source>
</evidence>
<sequence>SENKLGTKRFGCLKPDCGQCVVCKDMRKFGGSGVRKKACLKRACENKNIIEINKTSGDGLSRRKLTPDKGKPLTASPKSVKSDGNIGLPKTLSKNRSETSKVSNAAAPQSPLKVKTPSHNTGTKQGVKKAVLEPEVVKVQVKKMVNSPVKEKKVVQVQTMLSSVAAKTASITVQILDKQVGSSPVQNSFSALRTALQPVSAIGTEISANTRVASLSGNGTNATPASVDGNTRKDSIVRRSLDSAMDLSSEQAATAVSKPDVKLPSLKMDTMSKSELKEFIPGLLKMLTGRPSAFHSRRSGKPVWWPDDVSWVNNITDWYSQKLWPDVLKDIIVSGYRHVGQTHLLSDSKHPGLQACLAQQREVGEATVGARSCPQTPIKTKSLTKDLYLPYYAEIYICYFCEKEFIQRDSMQVHQSLCPKRPVFTLEAGETLTLGAGTSRLAFQDMQGESSFKSRTEVGNVGNKWSSLSKEKFVPNLGLIAHKEAVAILKRKPKLEIDCDIKLDDVDPVPLSPVQMSSPTSLMSQLSREESAARRHLSYSMSMDRNEIHSVPSDEDSDNDADADKKQQSGPQLNLLNIPITSLLGQRVKKYVHVDTALPVVADSDSFCRTPVKNQFLEKLRKKPLVYPMIYKPRRVANMQKQNHTYWFTKKQKKEFNCFAEYGLSVRSYELLKKMKKFRVTVEKMSRRTLLMWVPRRVLDKILRGKFKGLKVGGCTYEEEFSTSECEFPSGPSLLAPNIDKLLGLKKKSSQKSPQKALKPLGLTNCVSEEMEAEASKQKLTLYRSLLYEMSVVKTAVVMEDIAGTKERCSGMKSVARDNLKSINNDSEIFRKSDKGASTNVVEVKDQKSVGTTMEYKTLRSILTSGRDNSLHTTNKLLEPGSSQPDMDRLSVRSVSSENESISSNCCSAAADKSQNTLISHSKVGGSKSASFLEPLNVNIDTEGVGGSGDYAFPSPVSITSEAPSFVLPTDLNKSGLEEDFKSALDSPAVVSLEIDNGNVKKGESSSSQPVRKSNRLRSHSVQNVPLSSLTGEKPLQVVKKMSVSPCRMSPRKKSLVVEKDCSERLAVGLELMSVVTSTPDGPENKPPEVKSVLTGDGAFNVKSRMGIVNPESLKNTVSAPSQGNPGQKVTESVSLMENRSRKRKRTESLQQIGSNNALVSNSPSKIRKVVSSTISPTHSILNVKTRSSKREEGAGDKACSIFSSDIFKNNTTQSNSLEASIKRSHRLSEKLSQNKGLLINSRENF</sequence>
<protein>
    <recommendedName>
        <fullName evidence="6">CXXC-type domain-containing protein</fullName>
    </recommendedName>
</protein>
<dbReference type="PROSITE" id="PS51058">
    <property type="entry name" value="ZF_CXXC"/>
    <property type="match status" value="1"/>
</dbReference>
<feature type="compositionally biased region" description="Polar residues" evidence="5">
    <location>
        <begin position="1020"/>
        <end position="1029"/>
    </location>
</feature>
<dbReference type="Pfam" id="PF10491">
    <property type="entry name" value="Nrf1_DNA-bind"/>
    <property type="match status" value="1"/>
</dbReference>
<dbReference type="GO" id="GO:0008270">
    <property type="term" value="F:zinc ion binding"/>
    <property type="evidence" value="ECO:0007669"/>
    <property type="project" value="UniProtKB-KW"/>
</dbReference>
<keyword evidence="8" id="KW-1185">Reference proteome</keyword>
<dbReference type="Pfam" id="PF02008">
    <property type="entry name" value="zf-CXXC"/>
    <property type="match status" value="1"/>
</dbReference>
<keyword evidence="3" id="KW-0862">Zinc</keyword>
<dbReference type="GO" id="GO:0003677">
    <property type="term" value="F:DNA binding"/>
    <property type="evidence" value="ECO:0007669"/>
    <property type="project" value="InterPro"/>
</dbReference>
<dbReference type="InterPro" id="IPR002857">
    <property type="entry name" value="Znf_CXXC"/>
</dbReference>
<proteinExistence type="predicted"/>
<feature type="region of interest" description="Disordered" evidence="5">
    <location>
        <begin position="867"/>
        <end position="895"/>
    </location>
</feature>
<reference evidence="7" key="2">
    <citation type="submission" date="2020-11" db="EMBL/GenBank/DDBJ databases">
        <authorList>
            <person name="McCartney M.A."/>
            <person name="Auch B."/>
            <person name="Kono T."/>
            <person name="Mallez S."/>
            <person name="Becker A."/>
            <person name="Gohl D.M."/>
            <person name="Silverstein K.A.T."/>
            <person name="Koren S."/>
            <person name="Bechman K.B."/>
            <person name="Herman A."/>
            <person name="Abrahante J.E."/>
            <person name="Garbe J."/>
        </authorList>
    </citation>
    <scope>NUCLEOTIDE SEQUENCE</scope>
    <source>
        <strain evidence="7">Duluth1</strain>
        <tissue evidence="7">Whole animal</tissue>
    </source>
</reference>
<feature type="compositionally biased region" description="Polar residues" evidence="5">
    <location>
        <begin position="867"/>
        <end position="885"/>
    </location>
</feature>
<evidence type="ECO:0000256" key="5">
    <source>
        <dbReference type="SAM" id="MobiDB-lite"/>
    </source>
</evidence>
<feature type="region of interest" description="Disordered" evidence="5">
    <location>
        <begin position="58"/>
        <end position="127"/>
    </location>
</feature>
<evidence type="ECO:0000259" key="6">
    <source>
        <dbReference type="PROSITE" id="PS51058"/>
    </source>
</evidence>
<evidence type="ECO:0000256" key="2">
    <source>
        <dbReference type="ARBA" id="ARBA00022771"/>
    </source>
</evidence>
<keyword evidence="2 4" id="KW-0863">Zinc-finger</keyword>
<dbReference type="InterPro" id="IPR019525">
    <property type="entry name" value="Nrf1_NLS/DNA-bd_dimer"/>
</dbReference>
<evidence type="ECO:0000256" key="4">
    <source>
        <dbReference type="PROSITE-ProRule" id="PRU00509"/>
    </source>
</evidence>
<organism evidence="7 8">
    <name type="scientific">Dreissena polymorpha</name>
    <name type="common">Zebra mussel</name>
    <name type="synonym">Mytilus polymorpha</name>
    <dbReference type="NCBI Taxonomy" id="45954"/>
    <lineage>
        <taxon>Eukaryota</taxon>
        <taxon>Metazoa</taxon>
        <taxon>Spiralia</taxon>
        <taxon>Lophotrochozoa</taxon>
        <taxon>Mollusca</taxon>
        <taxon>Bivalvia</taxon>
        <taxon>Autobranchia</taxon>
        <taxon>Heteroconchia</taxon>
        <taxon>Euheterodonta</taxon>
        <taxon>Imparidentia</taxon>
        <taxon>Neoheterodontei</taxon>
        <taxon>Myida</taxon>
        <taxon>Dreissenoidea</taxon>
        <taxon>Dreissenidae</taxon>
        <taxon>Dreissena</taxon>
    </lineage>
</organism>
<dbReference type="EMBL" id="JAIWYP010000001">
    <property type="protein sequence ID" value="KAH3876531.1"/>
    <property type="molecule type" value="Genomic_DNA"/>
</dbReference>
<feature type="domain" description="CXXC-type" evidence="6">
    <location>
        <begin position="1"/>
        <end position="45"/>
    </location>
</feature>
<name>A0A9D4MHW9_DREPO</name>
<comment type="caution">
    <text evidence="7">The sequence shown here is derived from an EMBL/GenBank/DDBJ whole genome shotgun (WGS) entry which is preliminary data.</text>
</comment>
<dbReference type="Proteomes" id="UP000828390">
    <property type="component" value="Unassembled WGS sequence"/>
</dbReference>
<evidence type="ECO:0000313" key="7">
    <source>
        <dbReference type="EMBL" id="KAH3876531.1"/>
    </source>
</evidence>
<feature type="region of interest" description="Disordered" evidence="5">
    <location>
        <begin position="999"/>
        <end position="1029"/>
    </location>
</feature>